<dbReference type="EMBL" id="PUHZ01000002">
    <property type="protein sequence ID" value="PQO48091.1"/>
    <property type="molecule type" value="Genomic_DNA"/>
</dbReference>
<protein>
    <submittedName>
        <fullName evidence="2">Uncharacterized protein</fullName>
    </submittedName>
</protein>
<sequence length="66" mass="7373">MLASDQTAVHQILLSTLDWAEVVTLSRTLFVRLSSLRSNRIACSSFRSKSRVPAPLRALVFTRGKL</sequence>
<comment type="caution">
    <text evidence="2">The sequence shown here is derived from an EMBL/GenBank/DDBJ whole genome shotgun (WGS) entry which is preliminary data.</text>
</comment>
<dbReference type="AlphaFoldDB" id="A0A2S8GUN2"/>
<name>A0A2S8GUN2_9BACT</name>
<gene>
    <name evidence="2" type="ORF">C5Y93_01525</name>
    <name evidence="1" type="ORF">C5Y98_13130</name>
</gene>
<evidence type="ECO:0000313" key="2">
    <source>
        <dbReference type="EMBL" id="PQO48091.1"/>
    </source>
</evidence>
<accession>A0A2S8GUN2</accession>
<evidence type="ECO:0000313" key="1">
    <source>
        <dbReference type="EMBL" id="PQO35583.1"/>
    </source>
</evidence>
<dbReference type="EMBL" id="PUIB01000014">
    <property type="protein sequence ID" value="PQO35583.1"/>
    <property type="molecule type" value="Genomic_DNA"/>
</dbReference>
<evidence type="ECO:0000313" key="3">
    <source>
        <dbReference type="Proteomes" id="UP000237819"/>
    </source>
</evidence>
<proteinExistence type="predicted"/>
<evidence type="ECO:0000313" key="4">
    <source>
        <dbReference type="Proteomes" id="UP000239388"/>
    </source>
</evidence>
<dbReference type="Proteomes" id="UP000239388">
    <property type="component" value="Unassembled WGS sequence"/>
</dbReference>
<organism evidence="2 3">
    <name type="scientific">Blastopirellula marina</name>
    <dbReference type="NCBI Taxonomy" id="124"/>
    <lineage>
        <taxon>Bacteria</taxon>
        <taxon>Pseudomonadati</taxon>
        <taxon>Planctomycetota</taxon>
        <taxon>Planctomycetia</taxon>
        <taxon>Pirellulales</taxon>
        <taxon>Pirellulaceae</taxon>
        <taxon>Blastopirellula</taxon>
    </lineage>
</organism>
<dbReference type="Proteomes" id="UP000237819">
    <property type="component" value="Unassembled WGS sequence"/>
</dbReference>
<reference evidence="3 4" key="1">
    <citation type="submission" date="2018-02" db="EMBL/GenBank/DDBJ databases">
        <title>Comparative genomes isolates from brazilian mangrove.</title>
        <authorList>
            <person name="Araujo J.E."/>
            <person name="Taketani R.G."/>
            <person name="Silva M.C.P."/>
            <person name="Loureco M.V."/>
            <person name="Andreote F.D."/>
        </authorList>
    </citation>
    <scope>NUCLEOTIDE SEQUENCE [LARGE SCALE GENOMIC DNA]</scope>
    <source>
        <strain evidence="1 4">NAP PRIS-MGV</strain>
        <strain evidence="2 3">Nap-Phe MGV</strain>
    </source>
</reference>